<dbReference type="Proteomes" id="UP000824093">
    <property type="component" value="Unassembled WGS sequence"/>
</dbReference>
<dbReference type="SUPFAM" id="SSF56784">
    <property type="entry name" value="HAD-like"/>
    <property type="match status" value="1"/>
</dbReference>
<comment type="caution">
    <text evidence="1">The sequence shown here is derived from an EMBL/GenBank/DDBJ whole genome shotgun (WGS) entry which is preliminary data.</text>
</comment>
<evidence type="ECO:0000313" key="2">
    <source>
        <dbReference type="Proteomes" id="UP000824093"/>
    </source>
</evidence>
<dbReference type="SFLD" id="SFLDG01144">
    <property type="entry name" value="C2.B.4:_PGP_Like"/>
    <property type="match status" value="1"/>
</dbReference>
<sequence>MYKLIAIDLDGTLLNSYGEVPKENIEAIKKVTEKGIKVVLASGRISESVYQIAKETGADQYFISGNGAMIYDIQTQNVIYEKFMDKGKILELIKLCEDNSIFYNVYTEDMVIAKSLNYNVAFYYHENAKKAQEKKTNINIVEDVYSYIQKSNVKHFLKMTICEENEIIFKRILRKLKEVSDIEVLDVSHMSRKKIRSGTEEVKVDYYYTEITKKNVDKWYALLEIMNREGIKQEEVMAIGDNMNDLEMIKNAGMGVAMGHSNPQVKEVANYITLDNNEAGVAKAIEKIIQ</sequence>
<gene>
    <name evidence="1" type="ORF">IAB70_07510</name>
</gene>
<protein>
    <submittedName>
        <fullName evidence="1">HAD family phosphatase</fullName>
    </submittedName>
</protein>
<dbReference type="PANTHER" id="PTHR10000:SF8">
    <property type="entry name" value="HAD SUPERFAMILY HYDROLASE-LIKE, TYPE 3"/>
    <property type="match status" value="1"/>
</dbReference>
<dbReference type="Pfam" id="PF08282">
    <property type="entry name" value="Hydrolase_3"/>
    <property type="match status" value="1"/>
</dbReference>
<dbReference type="EMBL" id="DVNH01000063">
    <property type="protein sequence ID" value="HIU52434.1"/>
    <property type="molecule type" value="Genomic_DNA"/>
</dbReference>
<dbReference type="CDD" id="cd07516">
    <property type="entry name" value="HAD_Pase"/>
    <property type="match status" value="1"/>
</dbReference>
<dbReference type="Gene3D" id="3.40.50.1000">
    <property type="entry name" value="HAD superfamily/HAD-like"/>
    <property type="match status" value="1"/>
</dbReference>
<dbReference type="InterPro" id="IPR023214">
    <property type="entry name" value="HAD_sf"/>
</dbReference>
<dbReference type="GO" id="GO:0005829">
    <property type="term" value="C:cytosol"/>
    <property type="evidence" value="ECO:0007669"/>
    <property type="project" value="TreeGrafter"/>
</dbReference>
<dbReference type="AlphaFoldDB" id="A0A9D1M2K4"/>
<reference evidence="1" key="2">
    <citation type="journal article" date="2021" name="PeerJ">
        <title>Extensive microbial diversity within the chicken gut microbiome revealed by metagenomics and culture.</title>
        <authorList>
            <person name="Gilroy R."/>
            <person name="Ravi A."/>
            <person name="Getino M."/>
            <person name="Pursley I."/>
            <person name="Horton D.L."/>
            <person name="Alikhan N.F."/>
            <person name="Baker D."/>
            <person name="Gharbi K."/>
            <person name="Hall N."/>
            <person name="Watson M."/>
            <person name="Adriaenssens E.M."/>
            <person name="Foster-Nyarko E."/>
            <person name="Jarju S."/>
            <person name="Secka A."/>
            <person name="Antonio M."/>
            <person name="Oren A."/>
            <person name="Chaudhuri R.R."/>
            <person name="La Ragione R."/>
            <person name="Hildebrand F."/>
            <person name="Pallen M.J."/>
        </authorList>
    </citation>
    <scope>NUCLEOTIDE SEQUENCE</scope>
    <source>
        <strain evidence="1">CHK195-15760</strain>
    </source>
</reference>
<dbReference type="PANTHER" id="PTHR10000">
    <property type="entry name" value="PHOSPHOSERINE PHOSPHATASE"/>
    <property type="match status" value="1"/>
</dbReference>
<dbReference type="SFLD" id="SFLDS00003">
    <property type="entry name" value="Haloacid_Dehalogenase"/>
    <property type="match status" value="1"/>
</dbReference>
<dbReference type="InterPro" id="IPR000150">
    <property type="entry name" value="Cof"/>
</dbReference>
<dbReference type="GO" id="GO:0000287">
    <property type="term" value="F:magnesium ion binding"/>
    <property type="evidence" value="ECO:0007669"/>
    <property type="project" value="TreeGrafter"/>
</dbReference>
<evidence type="ECO:0000313" key="1">
    <source>
        <dbReference type="EMBL" id="HIU52434.1"/>
    </source>
</evidence>
<dbReference type="SFLD" id="SFLDG01140">
    <property type="entry name" value="C2.B:_Phosphomannomutase_and_P"/>
    <property type="match status" value="1"/>
</dbReference>
<name>A0A9D1M2K4_9FIRM</name>
<dbReference type="NCBIfam" id="TIGR00099">
    <property type="entry name" value="Cof-subfamily"/>
    <property type="match status" value="1"/>
</dbReference>
<dbReference type="NCBIfam" id="TIGR01484">
    <property type="entry name" value="HAD-SF-IIB"/>
    <property type="match status" value="1"/>
</dbReference>
<accession>A0A9D1M2K4</accession>
<dbReference type="InterPro" id="IPR006379">
    <property type="entry name" value="HAD-SF_hydro_IIB"/>
</dbReference>
<organism evidence="1 2">
    <name type="scientific">Candidatus Merdicola faecigallinarum</name>
    <dbReference type="NCBI Taxonomy" id="2840862"/>
    <lineage>
        <taxon>Bacteria</taxon>
        <taxon>Bacillati</taxon>
        <taxon>Bacillota</taxon>
        <taxon>Clostridia</taxon>
        <taxon>Candidatus Merdicola</taxon>
    </lineage>
</organism>
<dbReference type="PROSITE" id="PS01228">
    <property type="entry name" value="COF_1"/>
    <property type="match status" value="1"/>
</dbReference>
<reference evidence="1" key="1">
    <citation type="submission" date="2020-10" db="EMBL/GenBank/DDBJ databases">
        <authorList>
            <person name="Gilroy R."/>
        </authorList>
    </citation>
    <scope>NUCLEOTIDE SEQUENCE</scope>
    <source>
        <strain evidence="1">CHK195-15760</strain>
    </source>
</reference>
<dbReference type="GO" id="GO:0016791">
    <property type="term" value="F:phosphatase activity"/>
    <property type="evidence" value="ECO:0007669"/>
    <property type="project" value="TreeGrafter"/>
</dbReference>
<dbReference type="InterPro" id="IPR036412">
    <property type="entry name" value="HAD-like_sf"/>
</dbReference>
<dbReference type="Gene3D" id="3.30.1240.10">
    <property type="match status" value="1"/>
</dbReference>
<dbReference type="PROSITE" id="PS01229">
    <property type="entry name" value="COF_2"/>
    <property type="match status" value="1"/>
</dbReference>
<proteinExistence type="predicted"/>